<dbReference type="InterPro" id="IPR004104">
    <property type="entry name" value="Gfo/Idh/MocA-like_OxRdtase_C"/>
</dbReference>
<feature type="domain" description="Gfo/Idh/MocA-like oxidoreductase N-terminal" evidence="3">
    <location>
        <begin position="21"/>
        <end position="137"/>
    </location>
</feature>
<evidence type="ECO:0000259" key="4">
    <source>
        <dbReference type="Pfam" id="PF02894"/>
    </source>
</evidence>
<sequence length="372" mass="42497">MSESGQLEEKIAHVKTIRTYKLGVIGLGEGRSILSAALQSDRWELVNVCDINEEMCKLRSSEFGLTRYTLRYEDMLSDPDIDVIAIYTPDQLHGRHIKMALEAGKHVIVTKPLLHSLDEANELLAVWKSSGKHVFVGQSSRFFEPMIHQRNDYLAGRHGEVDTVEAYYISDSRWFLQKDWSRQKGFSWMYNFMIHAVDLAKWYLPDIEEVFGYGHSSSNNKAFGLSVPDTMRFVMKDTEGRIAQVSGSYTKPTIKHVDPGISCTLRGTKGTSRAVYSKLLYHTHFPPEQPITHSYEEKFPYYFRFEGASHHAGEYQNYIEYFAECLDQGTTPKPDLNEGIHTIALMTAMERSMATGQPVKVKQILNDFSLDL</sequence>
<dbReference type="InterPro" id="IPR000683">
    <property type="entry name" value="Gfo/Idh/MocA-like_OxRdtase_N"/>
</dbReference>
<dbReference type="Pfam" id="PF01408">
    <property type="entry name" value="GFO_IDH_MocA"/>
    <property type="match status" value="1"/>
</dbReference>
<gene>
    <name evidence="5" type="ORF">GQF01_32705</name>
</gene>
<comment type="similarity">
    <text evidence="1">Belongs to the Gfo/Idh/MocA family.</text>
</comment>
<keyword evidence="6" id="KW-1185">Reference proteome</keyword>
<dbReference type="InterPro" id="IPR036291">
    <property type="entry name" value="NAD(P)-bd_dom_sf"/>
</dbReference>
<proteinExistence type="inferred from homology"/>
<organism evidence="5 6">
    <name type="scientific">Paenibacillus silvestris</name>
    <dbReference type="NCBI Taxonomy" id="2606219"/>
    <lineage>
        <taxon>Bacteria</taxon>
        <taxon>Bacillati</taxon>
        <taxon>Bacillota</taxon>
        <taxon>Bacilli</taxon>
        <taxon>Bacillales</taxon>
        <taxon>Paenibacillaceae</taxon>
        <taxon>Paenibacillus</taxon>
    </lineage>
</organism>
<accession>A0A6L8VB53</accession>
<dbReference type="Proteomes" id="UP000481087">
    <property type="component" value="Unassembled WGS sequence"/>
</dbReference>
<dbReference type="Gene3D" id="3.30.360.10">
    <property type="entry name" value="Dihydrodipicolinate Reductase, domain 2"/>
    <property type="match status" value="1"/>
</dbReference>
<name>A0A6L8VB53_9BACL</name>
<keyword evidence="2" id="KW-0560">Oxidoreductase</keyword>
<dbReference type="InterPro" id="IPR050463">
    <property type="entry name" value="Gfo/Idh/MocA_oxidrdct_glycsds"/>
</dbReference>
<dbReference type="Pfam" id="PF02894">
    <property type="entry name" value="GFO_IDH_MocA_C"/>
    <property type="match status" value="1"/>
</dbReference>
<dbReference type="Gene3D" id="3.40.50.720">
    <property type="entry name" value="NAD(P)-binding Rossmann-like Domain"/>
    <property type="match status" value="1"/>
</dbReference>
<dbReference type="GO" id="GO:0016491">
    <property type="term" value="F:oxidoreductase activity"/>
    <property type="evidence" value="ECO:0007669"/>
    <property type="project" value="UniProtKB-KW"/>
</dbReference>
<dbReference type="RefSeq" id="WP_161411365.1">
    <property type="nucleotide sequence ID" value="NZ_WTUZ01000040.1"/>
</dbReference>
<evidence type="ECO:0000313" key="5">
    <source>
        <dbReference type="EMBL" id="MZQ86881.1"/>
    </source>
</evidence>
<evidence type="ECO:0000256" key="1">
    <source>
        <dbReference type="ARBA" id="ARBA00010928"/>
    </source>
</evidence>
<evidence type="ECO:0000259" key="3">
    <source>
        <dbReference type="Pfam" id="PF01408"/>
    </source>
</evidence>
<dbReference type="PANTHER" id="PTHR43818">
    <property type="entry name" value="BCDNA.GH03377"/>
    <property type="match status" value="1"/>
</dbReference>
<dbReference type="AlphaFoldDB" id="A0A6L8VB53"/>
<dbReference type="PANTHER" id="PTHR43818:SF11">
    <property type="entry name" value="BCDNA.GH03377"/>
    <property type="match status" value="1"/>
</dbReference>
<dbReference type="EMBL" id="WTUZ01000040">
    <property type="protein sequence ID" value="MZQ86881.1"/>
    <property type="molecule type" value="Genomic_DNA"/>
</dbReference>
<dbReference type="GO" id="GO:0000166">
    <property type="term" value="F:nucleotide binding"/>
    <property type="evidence" value="ECO:0007669"/>
    <property type="project" value="InterPro"/>
</dbReference>
<dbReference type="SUPFAM" id="SSF55347">
    <property type="entry name" value="Glyceraldehyde-3-phosphate dehydrogenase-like, C-terminal domain"/>
    <property type="match status" value="1"/>
</dbReference>
<feature type="domain" description="Gfo/Idh/MocA-like oxidoreductase C-terminal" evidence="4">
    <location>
        <begin position="179"/>
        <end position="361"/>
    </location>
</feature>
<evidence type="ECO:0000313" key="6">
    <source>
        <dbReference type="Proteomes" id="UP000481087"/>
    </source>
</evidence>
<dbReference type="SUPFAM" id="SSF51735">
    <property type="entry name" value="NAD(P)-binding Rossmann-fold domains"/>
    <property type="match status" value="1"/>
</dbReference>
<comment type="caution">
    <text evidence="5">The sequence shown here is derived from an EMBL/GenBank/DDBJ whole genome shotgun (WGS) entry which is preliminary data.</text>
</comment>
<evidence type="ECO:0000256" key="2">
    <source>
        <dbReference type="ARBA" id="ARBA00023002"/>
    </source>
</evidence>
<reference evidence="5 6" key="1">
    <citation type="submission" date="2019-12" db="EMBL/GenBank/DDBJ databases">
        <title>Paenibacillus sp. nov. sp. isolated from soil.</title>
        <authorList>
            <person name="Kim J."/>
            <person name="Jeong S.E."/>
            <person name="Jung H.S."/>
            <person name="Jeon C.O."/>
        </authorList>
    </citation>
    <scope>NUCLEOTIDE SEQUENCE [LARGE SCALE GENOMIC DNA]</scope>
    <source>
        <strain evidence="5 6">5J-6</strain>
    </source>
</reference>
<protein>
    <submittedName>
        <fullName evidence="5">Gfo/Idh/MocA family oxidoreductase</fullName>
    </submittedName>
</protein>